<feature type="compositionally biased region" description="Acidic residues" evidence="1">
    <location>
        <begin position="79"/>
        <end position="89"/>
    </location>
</feature>
<comment type="caution">
    <text evidence="2">The sequence shown here is derived from an EMBL/GenBank/DDBJ whole genome shotgun (WGS) entry which is preliminary data.</text>
</comment>
<dbReference type="AlphaFoldDB" id="A0A9W8PFQ2"/>
<proteinExistence type="predicted"/>
<evidence type="ECO:0000313" key="2">
    <source>
        <dbReference type="EMBL" id="KAJ4005118.1"/>
    </source>
</evidence>
<keyword evidence="3" id="KW-1185">Reference proteome</keyword>
<sequence>MPLSKARPPPRPSVTSSFSDIANKSEARKDKFRLKSDEDEENTYGRNRQHERQRTTSVIPGKSDTDTDTENQNYQNENQNEDEDEDESGAIDTVAPTSASTGGRFMRPDFLIQGLLARAKNRVRERSGRGEKGDENCVACYDDLGSGHAIVH</sequence>
<organism evidence="2 3">
    <name type="scientific">Fusarium irregulare</name>
    <dbReference type="NCBI Taxonomy" id="2494466"/>
    <lineage>
        <taxon>Eukaryota</taxon>
        <taxon>Fungi</taxon>
        <taxon>Dikarya</taxon>
        <taxon>Ascomycota</taxon>
        <taxon>Pezizomycotina</taxon>
        <taxon>Sordariomycetes</taxon>
        <taxon>Hypocreomycetidae</taxon>
        <taxon>Hypocreales</taxon>
        <taxon>Nectriaceae</taxon>
        <taxon>Fusarium</taxon>
        <taxon>Fusarium incarnatum-equiseti species complex</taxon>
    </lineage>
</organism>
<accession>A0A9W8PFQ2</accession>
<protein>
    <submittedName>
        <fullName evidence="2">Uncharacterized protein</fullName>
    </submittedName>
</protein>
<dbReference type="Proteomes" id="UP001152130">
    <property type="component" value="Unassembled WGS sequence"/>
</dbReference>
<feature type="region of interest" description="Disordered" evidence="1">
    <location>
        <begin position="1"/>
        <end position="106"/>
    </location>
</feature>
<evidence type="ECO:0000313" key="3">
    <source>
        <dbReference type="Proteomes" id="UP001152130"/>
    </source>
</evidence>
<feature type="compositionally biased region" description="Polar residues" evidence="1">
    <location>
        <begin position="13"/>
        <end position="22"/>
    </location>
</feature>
<gene>
    <name evidence="2" type="ORF">NW766_011265</name>
</gene>
<evidence type="ECO:0000256" key="1">
    <source>
        <dbReference type="SAM" id="MobiDB-lite"/>
    </source>
</evidence>
<name>A0A9W8PFQ2_9HYPO</name>
<reference evidence="2" key="1">
    <citation type="submission" date="2022-10" db="EMBL/GenBank/DDBJ databases">
        <title>Fusarium specimens isolated from Avocado Roots.</title>
        <authorList>
            <person name="Stajich J."/>
            <person name="Roper C."/>
            <person name="Heimlech-Rivalta G."/>
        </authorList>
    </citation>
    <scope>NUCLEOTIDE SEQUENCE</scope>
    <source>
        <strain evidence="2">CF00143</strain>
    </source>
</reference>
<dbReference type="EMBL" id="JAPDHF010000022">
    <property type="protein sequence ID" value="KAJ4005118.1"/>
    <property type="molecule type" value="Genomic_DNA"/>
</dbReference>
<feature type="compositionally biased region" description="Basic and acidic residues" evidence="1">
    <location>
        <begin position="23"/>
        <end position="36"/>
    </location>
</feature>